<gene>
    <name evidence="1" type="ORF">C1SCF055_LOCUS17094</name>
</gene>
<dbReference type="Proteomes" id="UP001152797">
    <property type="component" value="Unassembled WGS sequence"/>
</dbReference>
<comment type="caution">
    <text evidence="1">The sequence shown here is derived from an EMBL/GenBank/DDBJ whole genome shotgun (WGS) entry which is preliminary data.</text>
</comment>
<accession>A0A9P1CE28</accession>
<protein>
    <submittedName>
        <fullName evidence="2">Rhamnose biosynthetic enzyme 1</fullName>
    </submittedName>
</protein>
<reference evidence="2 3" key="2">
    <citation type="submission" date="2024-05" db="EMBL/GenBank/DDBJ databases">
        <authorList>
            <person name="Chen Y."/>
            <person name="Shah S."/>
            <person name="Dougan E. K."/>
            <person name="Thang M."/>
            <person name="Chan C."/>
        </authorList>
    </citation>
    <scope>NUCLEOTIDE SEQUENCE [LARGE SCALE GENOMIC DNA]</scope>
</reference>
<evidence type="ECO:0000313" key="1">
    <source>
        <dbReference type="EMBL" id="CAI3990074.1"/>
    </source>
</evidence>
<dbReference type="EMBL" id="CAMXCT030001437">
    <property type="protein sequence ID" value="CAL4777386.1"/>
    <property type="molecule type" value="Genomic_DNA"/>
</dbReference>
<dbReference type="OrthoDB" id="444654at2759"/>
<dbReference type="EMBL" id="CAMXCT020001437">
    <property type="protein sequence ID" value="CAL1143449.1"/>
    <property type="molecule type" value="Genomic_DNA"/>
</dbReference>
<proteinExistence type="predicted"/>
<organism evidence="1">
    <name type="scientific">Cladocopium goreaui</name>
    <dbReference type="NCBI Taxonomy" id="2562237"/>
    <lineage>
        <taxon>Eukaryota</taxon>
        <taxon>Sar</taxon>
        <taxon>Alveolata</taxon>
        <taxon>Dinophyceae</taxon>
        <taxon>Suessiales</taxon>
        <taxon>Symbiodiniaceae</taxon>
        <taxon>Cladocopium</taxon>
    </lineage>
</organism>
<dbReference type="EMBL" id="CAMXCT010001437">
    <property type="protein sequence ID" value="CAI3990074.1"/>
    <property type="molecule type" value="Genomic_DNA"/>
</dbReference>
<evidence type="ECO:0000313" key="2">
    <source>
        <dbReference type="EMBL" id="CAL4777386.1"/>
    </source>
</evidence>
<evidence type="ECO:0000313" key="3">
    <source>
        <dbReference type="Proteomes" id="UP001152797"/>
    </source>
</evidence>
<name>A0A9P1CE28_9DINO</name>
<keyword evidence="3" id="KW-1185">Reference proteome</keyword>
<reference evidence="1" key="1">
    <citation type="submission" date="2022-10" db="EMBL/GenBank/DDBJ databases">
        <authorList>
            <person name="Chen Y."/>
            <person name="Dougan E. K."/>
            <person name="Chan C."/>
            <person name="Rhodes N."/>
            <person name="Thang M."/>
        </authorList>
    </citation>
    <scope>NUCLEOTIDE SEQUENCE</scope>
</reference>
<sequence length="285" mass="32499">MQVITLLFMANGVMNADLDLVEYFAGQMAVTRCWSRCGFRACPFEINLCENEMMDILSPVGFCVAMVMALRCRPNGFAMIATVCSSWVFLSRSKTQRSFWNPLGNREVKSVEDANVMVSRMTLILFILQCKNVFYLYEQPGSSLLWYHPRMDKFISTINAFRAWTWMGAFGAESPKGTTLWSSRPAVQKLCRVLPQKNWSQVEMTKKKILENGKCSVSGGKDLKKSQAYTDEFGFSTLSVWLGEDEVPLPDVGNIVIPNLWEPITKQNRWEDARLTEVMQYLALN</sequence>
<dbReference type="AlphaFoldDB" id="A0A9P1CE28"/>